<dbReference type="GO" id="GO:0016887">
    <property type="term" value="F:ATP hydrolysis activity"/>
    <property type="evidence" value="ECO:0007669"/>
    <property type="project" value="InterPro"/>
</dbReference>
<gene>
    <name evidence="3" type="ORF">GCM10011289_24520</name>
</gene>
<accession>A0A918UA73</accession>
<evidence type="ECO:0000313" key="3">
    <source>
        <dbReference type="EMBL" id="GGY20115.1"/>
    </source>
</evidence>
<name>A0A918UA73_9NEIS</name>
<feature type="coiled-coil region" evidence="1">
    <location>
        <begin position="185"/>
        <end position="212"/>
    </location>
</feature>
<keyword evidence="1" id="KW-0175">Coiled coil</keyword>
<reference evidence="3" key="2">
    <citation type="submission" date="2020-09" db="EMBL/GenBank/DDBJ databases">
        <authorList>
            <person name="Sun Q."/>
            <person name="Kim S."/>
        </authorList>
    </citation>
    <scope>NUCLEOTIDE SEQUENCE</scope>
    <source>
        <strain evidence="3">KCTC 32182</strain>
    </source>
</reference>
<feature type="domain" description="Rad50/SbcC-type AAA" evidence="2">
    <location>
        <begin position="5"/>
        <end position="204"/>
    </location>
</feature>
<feature type="coiled-coil region" evidence="1">
    <location>
        <begin position="567"/>
        <end position="615"/>
    </location>
</feature>
<proteinExistence type="predicted"/>
<dbReference type="Proteomes" id="UP000645257">
    <property type="component" value="Unassembled WGS sequence"/>
</dbReference>
<protein>
    <recommendedName>
        <fullName evidence="2">Rad50/SbcC-type AAA domain-containing protein</fullName>
    </recommendedName>
</protein>
<comment type="caution">
    <text evidence="3">The sequence shown here is derived from an EMBL/GenBank/DDBJ whole genome shotgun (WGS) entry which is preliminary data.</text>
</comment>
<sequence>MKILSLRLKNLNSLKGEWRIDFTRPPFRDNGLFAITGPTGAGKSTLLDAICLALYHETPRLKTISASTNEIMTRHTADCLAEVEFEVKGRAYRAFWSQRRARDRADGALQAPKVELADADGAILATHVGDKLKRIEAITGLDFARFTKSMMLAQGGFAAFLNASANERAELLEELTGTDIYGQISQRVFERARDAREALERLKARADGVELLPEERRLGMRQEADGLAGVLSALQAEQESVRELRQWRHDLSRAQDAEGNARESERRARAALIEAEPALRSLDNDAPARVVLPVFQALEDARSREARAHAAKEAVSGQIDACRQRWIAVHWKAVTVAEGLAAQARRQGEALRSGLRTSQDWLARHGHFAGLGEKLGGWDAELTRIAKERDALREWGAQIDGFAAELAATASEADRQERAVREARSASEDLRGVVKGAEERLAGLLRGRSLAELRDTWQKAQEQVQAWRRLDLQAAAMRQWAGQRTQLETALTGIAAQIARRQGDLDGLRRGYRQVKEQVEDKRALLAQEQRILSLEAHRAGLRPGEACPLCGSCEHPGIGAYRQLDVSAAERALLDKETELRRLEESGGAVKAELAALESRQEQQRADLRELERSLLQGRAEWKELARPVPAGDEDWHRESLVKDGLAAAERLEAELGAALRQAEAAQQSLAEAQRQENAALALEQQEAGRLDLLRLRRDHVSERLVVLQDQKEIAARAILSAEEVLRETIVEAGFAAIDGPMNEWLAARRQDRLRWQEACDACRRQEAELAGHEARETQAANLAADWLARWIKLGVAAPDPVDAPDLDVATPAHCAGEVERVAAELAALQGRQSQLDADLLALRGQREMAESAWSAALAASPFDDEAGFLGALLPCGERDRLQALREHTEGELVRAQTLLGTATAARAALEERALTPLGLADLDARLADLDARRHALSRERGALQALLDDDAQRRRNQQDLFARIDGQAADAEVWQRLNGLIGSKEGDKYRKFAQGLTLDHLMHLANRHLGRLHGRYLLRRKTGGELELEIVDAWQGEVARDTRTLSGGESFLVSLALALALSDLVSHKTSIDSLFLDEGFGTLDGETLDIALDALDALNASGKMIGIISHVESLKERIAAQIRVEKSSGLGIASLSLKT</sequence>
<feature type="coiled-coil region" evidence="1">
    <location>
        <begin position="647"/>
        <end position="687"/>
    </location>
</feature>
<dbReference type="Gene3D" id="3.40.50.300">
    <property type="entry name" value="P-loop containing nucleotide triphosphate hydrolases"/>
    <property type="match status" value="2"/>
</dbReference>
<dbReference type="Gene3D" id="1.10.287.1490">
    <property type="match status" value="1"/>
</dbReference>
<dbReference type="AlphaFoldDB" id="A0A918UA73"/>
<evidence type="ECO:0000313" key="4">
    <source>
        <dbReference type="Proteomes" id="UP000645257"/>
    </source>
</evidence>
<evidence type="ECO:0000256" key="1">
    <source>
        <dbReference type="SAM" id="Coils"/>
    </source>
</evidence>
<dbReference type="InterPro" id="IPR038729">
    <property type="entry name" value="Rad50/SbcC_AAA"/>
</dbReference>
<dbReference type="GO" id="GO:0006302">
    <property type="term" value="P:double-strand break repair"/>
    <property type="evidence" value="ECO:0007669"/>
    <property type="project" value="InterPro"/>
</dbReference>
<dbReference type="RefSeq" id="WP_189534716.1">
    <property type="nucleotide sequence ID" value="NZ_BMYX01000014.1"/>
</dbReference>
<dbReference type="PANTHER" id="PTHR32114:SF2">
    <property type="entry name" value="ABC TRANSPORTER ABCH.3"/>
    <property type="match status" value="1"/>
</dbReference>
<keyword evidence="4" id="KW-1185">Reference proteome</keyword>
<dbReference type="Pfam" id="PF13476">
    <property type="entry name" value="AAA_23"/>
    <property type="match status" value="1"/>
</dbReference>
<dbReference type="EMBL" id="BMYX01000014">
    <property type="protein sequence ID" value="GGY20115.1"/>
    <property type="molecule type" value="Genomic_DNA"/>
</dbReference>
<dbReference type="Pfam" id="PF13558">
    <property type="entry name" value="SbcC_Walker_B"/>
    <property type="match status" value="1"/>
</dbReference>
<organism evidence="3 4">
    <name type="scientific">Paludibacterium paludis</name>
    <dbReference type="NCBI Taxonomy" id="1225769"/>
    <lineage>
        <taxon>Bacteria</taxon>
        <taxon>Pseudomonadati</taxon>
        <taxon>Pseudomonadota</taxon>
        <taxon>Betaproteobacteria</taxon>
        <taxon>Neisseriales</taxon>
        <taxon>Chromobacteriaceae</taxon>
        <taxon>Paludibacterium</taxon>
    </lineage>
</organism>
<dbReference type="SUPFAM" id="SSF52540">
    <property type="entry name" value="P-loop containing nucleoside triphosphate hydrolases"/>
    <property type="match status" value="1"/>
</dbReference>
<dbReference type="InterPro" id="IPR027417">
    <property type="entry name" value="P-loop_NTPase"/>
</dbReference>
<evidence type="ECO:0000259" key="2">
    <source>
        <dbReference type="Pfam" id="PF13476"/>
    </source>
</evidence>
<dbReference type="PANTHER" id="PTHR32114">
    <property type="entry name" value="ABC TRANSPORTER ABCH.3"/>
    <property type="match status" value="1"/>
</dbReference>
<reference evidence="3" key="1">
    <citation type="journal article" date="2014" name="Int. J. Syst. Evol. Microbiol.">
        <title>Complete genome sequence of Corynebacterium casei LMG S-19264T (=DSM 44701T), isolated from a smear-ripened cheese.</title>
        <authorList>
            <consortium name="US DOE Joint Genome Institute (JGI-PGF)"/>
            <person name="Walter F."/>
            <person name="Albersmeier A."/>
            <person name="Kalinowski J."/>
            <person name="Ruckert C."/>
        </authorList>
    </citation>
    <scope>NUCLEOTIDE SEQUENCE</scope>
    <source>
        <strain evidence="3">KCTC 32182</strain>
    </source>
</reference>